<keyword evidence="2" id="KW-1185">Reference proteome</keyword>
<accession>A0ABW7CPP1</accession>
<sequence>MRDLFRFMKTSLTSRPNRFILTADFSGKAGFMHRTRSVLPDGRHAMLYRVEAGEAGVYLVQLTEVVTVEDSLINLPQGLLTGKRPHRLTLKGGCYDIAFDSLDNIEADTPFFKRRFRGQRAQALNCIIDYIIDKHYTAYRPYCYTFLAFDELLSRAYRLRILQLSRSQPQRIAAVYPNLDPHRRGYAVKLR</sequence>
<organism evidence="1 2">
    <name type="scientific">Erwinia plantamica</name>
    <dbReference type="NCBI Taxonomy" id="3237104"/>
    <lineage>
        <taxon>Bacteria</taxon>
        <taxon>Pseudomonadati</taxon>
        <taxon>Pseudomonadota</taxon>
        <taxon>Gammaproteobacteria</taxon>
        <taxon>Enterobacterales</taxon>
        <taxon>Erwiniaceae</taxon>
        <taxon>Erwinia</taxon>
    </lineage>
</organism>
<comment type="caution">
    <text evidence="1">The sequence shown here is derived from an EMBL/GenBank/DDBJ whole genome shotgun (WGS) entry which is preliminary data.</text>
</comment>
<name>A0ABW7CPP1_9GAMM</name>
<protein>
    <submittedName>
        <fullName evidence="1">Uncharacterized protein</fullName>
    </submittedName>
</protein>
<evidence type="ECO:0000313" key="2">
    <source>
        <dbReference type="Proteomes" id="UP001605250"/>
    </source>
</evidence>
<gene>
    <name evidence="1" type="ORF">AB3U87_13480</name>
</gene>
<dbReference type="Proteomes" id="UP001605250">
    <property type="component" value="Unassembled WGS sequence"/>
</dbReference>
<reference evidence="1 2" key="1">
    <citation type="submission" date="2024-07" db="EMBL/GenBank/DDBJ databases">
        <title>Novel bacterial strain Erwinia sp. OPT-41 promoting growth of various crops.</title>
        <authorList>
            <person name="Egorshina A."/>
            <person name="Lukyantsev M.A."/>
            <person name="Golubev S.N."/>
            <person name="Muratova A.Y."/>
            <person name="Bulygina E.A."/>
        </authorList>
    </citation>
    <scope>NUCLEOTIDE SEQUENCE [LARGE SCALE GENOMIC DNA]</scope>
    <source>
        <strain evidence="1 2">OPT-41</strain>
    </source>
</reference>
<dbReference type="RefSeq" id="WP_394149364.1">
    <property type="nucleotide sequence ID" value="NZ_JBGCUC010000011.1"/>
</dbReference>
<evidence type="ECO:0000313" key="1">
    <source>
        <dbReference type="EMBL" id="MFG6077371.1"/>
    </source>
</evidence>
<dbReference type="EMBL" id="JBGCUC010000011">
    <property type="protein sequence ID" value="MFG6077371.1"/>
    <property type="molecule type" value="Genomic_DNA"/>
</dbReference>
<proteinExistence type="predicted"/>